<evidence type="ECO:0000313" key="1">
    <source>
        <dbReference type="EMBL" id="KAA9327443.1"/>
    </source>
</evidence>
<keyword evidence="2" id="KW-1185">Reference proteome</keyword>
<reference evidence="1 2" key="1">
    <citation type="submission" date="2019-09" db="EMBL/GenBank/DDBJ databases">
        <title>Genome sequence of Hymenobacter sp. M3.</title>
        <authorList>
            <person name="Srinivasan S."/>
        </authorList>
    </citation>
    <scope>NUCLEOTIDE SEQUENCE [LARGE SCALE GENOMIC DNA]</scope>
    <source>
        <strain evidence="1 2">M3</strain>
    </source>
</reference>
<proteinExistence type="predicted"/>
<name>A0A7L4ZXQ1_9BACT</name>
<comment type="caution">
    <text evidence="1">The sequence shown here is derived from an EMBL/GenBank/DDBJ whole genome shotgun (WGS) entry which is preliminary data.</text>
</comment>
<organism evidence="1 2">
    <name type="scientific">Hymenobacter busanensis</name>
    <dbReference type="NCBI Taxonomy" id="2607656"/>
    <lineage>
        <taxon>Bacteria</taxon>
        <taxon>Pseudomonadati</taxon>
        <taxon>Bacteroidota</taxon>
        <taxon>Cytophagia</taxon>
        <taxon>Cytophagales</taxon>
        <taxon>Hymenobacteraceae</taxon>
        <taxon>Hymenobacter</taxon>
    </lineage>
</organism>
<sequence length="73" mass="8296">MFRTLLLVCALLILGGSTPTLAARPSAYAKAKMKGRMFTHRPVYKSYKSVSRHRRSRVGKLIHPRIAPRTARF</sequence>
<dbReference type="RefSeq" id="WP_151079890.1">
    <property type="nucleotide sequence ID" value="NZ_CP047647.1"/>
</dbReference>
<gene>
    <name evidence="1" type="ORF">F0P96_15780</name>
</gene>
<accession>A0A7L4ZXQ1</accession>
<dbReference type="AlphaFoldDB" id="A0A7L4ZXQ1"/>
<evidence type="ECO:0000313" key="2">
    <source>
        <dbReference type="Proteomes" id="UP000326380"/>
    </source>
</evidence>
<dbReference type="EMBL" id="VTWU01000006">
    <property type="protein sequence ID" value="KAA9327443.1"/>
    <property type="molecule type" value="Genomic_DNA"/>
</dbReference>
<protein>
    <submittedName>
        <fullName evidence="1">Uncharacterized protein</fullName>
    </submittedName>
</protein>
<dbReference type="Proteomes" id="UP000326380">
    <property type="component" value="Unassembled WGS sequence"/>
</dbReference>